<feature type="compositionally biased region" description="Acidic residues" evidence="1">
    <location>
        <begin position="1"/>
        <end position="13"/>
    </location>
</feature>
<feature type="region of interest" description="Disordered" evidence="1">
    <location>
        <begin position="204"/>
        <end position="231"/>
    </location>
</feature>
<feature type="region of interest" description="Disordered" evidence="1">
    <location>
        <begin position="89"/>
        <end position="134"/>
    </location>
</feature>
<evidence type="ECO:0000256" key="1">
    <source>
        <dbReference type="SAM" id="MobiDB-lite"/>
    </source>
</evidence>
<feature type="compositionally biased region" description="Basic and acidic residues" evidence="1">
    <location>
        <begin position="117"/>
        <end position="128"/>
    </location>
</feature>
<dbReference type="AlphaFoldDB" id="A0A2C5YDX3"/>
<protein>
    <submittedName>
        <fullName evidence="2">Uncharacterized protein</fullName>
    </submittedName>
</protein>
<comment type="caution">
    <text evidence="2">The sequence shown here is derived from an EMBL/GenBank/DDBJ whole genome shotgun (WGS) entry which is preliminary data.</text>
</comment>
<keyword evidence="3" id="KW-1185">Reference proteome</keyword>
<evidence type="ECO:0000313" key="3">
    <source>
        <dbReference type="Proteomes" id="UP000226192"/>
    </source>
</evidence>
<proteinExistence type="predicted"/>
<evidence type="ECO:0000313" key="2">
    <source>
        <dbReference type="EMBL" id="PHH65184.1"/>
    </source>
</evidence>
<reference evidence="2 3" key="1">
    <citation type="submission" date="2017-06" db="EMBL/GenBank/DDBJ databases">
        <title>Ant-infecting Ophiocordyceps genomes reveal a high diversity of potential behavioral manipulation genes and a possible major role for enterotoxins.</title>
        <authorList>
            <person name="De Bekker C."/>
            <person name="Evans H.C."/>
            <person name="Brachmann A."/>
            <person name="Hughes D.P."/>
        </authorList>
    </citation>
    <scope>NUCLEOTIDE SEQUENCE [LARGE SCALE GENOMIC DNA]</scope>
    <source>
        <strain evidence="2 3">Map64</strain>
    </source>
</reference>
<gene>
    <name evidence="2" type="ORF">CDD81_3315</name>
</gene>
<dbReference type="EMBL" id="NJET01000021">
    <property type="protein sequence ID" value="PHH65184.1"/>
    <property type="molecule type" value="Genomic_DNA"/>
</dbReference>
<name>A0A2C5YDX3_9HYPO</name>
<feature type="region of interest" description="Disordered" evidence="1">
    <location>
        <begin position="1"/>
        <end position="24"/>
    </location>
</feature>
<sequence>MTKNEEEQDEALGEEPARLTSTAHSIFVPMQSRFTKPLPPASHRIQRLERVLEMHDAHVAEVRANITRLVERECARIIHEAAAEEAAEKKRIQAEQEQRQRQSIAEPEQSIWPGETRAGRQDAARGERLPLPPHIHVVDPRNAFAGMSAAEYNLIVHNVQSTEMDSSPASLAPSPAPPADAVWSRRQEVTRSLLQCTSQALRDLDEHDARNHERRQHYQDLLDRELQDKAR</sequence>
<accession>A0A2C5YDX3</accession>
<feature type="compositionally biased region" description="Basic and acidic residues" evidence="1">
    <location>
        <begin position="89"/>
        <end position="100"/>
    </location>
</feature>
<organism evidence="2 3">
    <name type="scientific">Ophiocordyceps australis</name>
    <dbReference type="NCBI Taxonomy" id="1399860"/>
    <lineage>
        <taxon>Eukaryota</taxon>
        <taxon>Fungi</taxon>
        <taxon>Dikarya</taxon>
        <taxon>Ascomycota</taxon>
        <taxon>Pezizomycotina</taxon>
        <taxon>Sordariomycetes</taxon>
        <taxon>Hypocreomycetidae</taxon>
        <taxon>Hypocreales</taxon>
        <taxon>Ophiocordycipitaceae</taxon>
        <taxon>Ophiocordyceps</taxon>
    </lineage>
</organism>
<dbReference type="Proteomes" id="UP000226192">
    <property type="component" value="Unassembled WGS sequence"/>
</dbReference>